<sequence length="180" mass="21263">MIKVILKKYEKGLQSMLHIETKIKSIETNSVAFNKIKDLHLLLERASKSKYVLLGESTHGTSEFYTLRAEISKWLIQEKGFNFIAVEGDWPSCYEVNRFIKEYTNEFTNAKDPLNSFKRWPQWMWYNKEVCSLVDWLKDFNDMSMSKDKIGFYGIDVYSLWESMEKIIECLEEVKSPDAI</sequence>
<dbReference type="InterPro" id="IPR052036">
    <property type="entry name" value="Hydrolase/PRTase-associated"/>
</dbReference>
<dbReference type="PANTHER" id="PTHR31299">
    <property type="entry name" value="ESTERASE, PUTATIVE (AFU_ORTHOLOGUE AFUA_1G05850)-RELATED"/>
    <property type="match status" value="1"/>
</dbReference>
<dbReference type="CDD" id="cd14728">
    <property type="entry name" value="Ere-like"/>
    <property type="match status" value="1"/>
</dbReference>
<accession>A0ABT9ZX29</accession>
<gene>
    <name evidence="1" type="ORF">J2S74_003169</name>
</gene>
<reference evidence="1 2" key="1">
    <citation type="submission" date="2023-07" db="EMBL/GenBank/DDBJ databases">
        <title>Genomic Encyclopedia of Type Strains, Phase IV (KMG-IV): sequencing the most valuable type-strain genomes for metagenomic binning, comparative biology and taxonomic classification.</title>
        <authorList>
            <person name="Goeker M."/>
        </authorList>
    </citation>
    <scope>NUCLEOTIDE SEQUENCE [LARGE SCALE GENOMIC DNA]</scope>
    <source>
        <strain evidence="1 2">DSM 9768</strain>
    </source>
</reference>
<evidence type="ECO:0000313" key="1">
    <source>
        <dbReference type="EMBL" id="MDQ0255787.1"/>
    </source>
</evidence>
<dbReference type="InterPro" id="IPR007815">
    <property type="entry name" value="Emycin_Estase"/>
</dbReference>
<dbReference type="PANTHER" id="PTHR31299:SF0">
    <property type="entry name" value="ESTERASE, PUTATIVE (AFU_ORTHOLOGUE AFUA_1G05850)-RELATED"/>
    <property type="match status" value="1"/>
</dbReference>
<comment type="caution">
    <text evidence="1">The sequence shown here is derived from an EMBL/GenBank/DDBJ whole genome shotgun (WGS) entry which is preliminary data.</text>
</comment>
<dbReference type="Gene3D" id="3.30.1870.10">
    <property type="entry name" value="EreA-like, domain 2"/>
    <property type="match status" value="1"/>
</dbReference>
<dbReference type="EMBL" id="JAUSUG010000012">
    <property type="protein sequence ID" value="MDQ0255787.1"/>
    <property type="molecule type" value="Genomic_DNA"/>
</dbReference>
<name>A0ABT9ZX29_9BACI</name>
<proteinExistence type="predicted"/>
<keyword evidence="2" id="KW-1185">Reference proteome</keyword>
<organism evidence="1 2">
    <name type="scientific">Evansella vedderi</name>
    <dbReference type="NCBI Taxonomy" id="38282"/>
    <lineage>
        <taxon>Bacteria</taxon>
        <taxon>Bacillati</taxon>
        <taxon>Bacillota</taxon>
        <taxon>Bacilli</taxon>
        <taxon>Bacillales</taxon>
        <taxon>Bacillaceae</taxon>
        <taxon>Evansella</taxon>
    </lineage>
</organism>
<dbReference type="SUPFAM" id="SSF159501">
    <property type="entry name" value="EreA/ChaN-like"/>
    <property type="match status" value="1"/>
</dbReference>
<protein>
    <submittedName>
        <fullName evidence="1">Erythromycin esterase-like protein</fullName>
    </submittedName>
</protein>
<dbReference type="Proteomes" id="UP001230005">
    <property type="component" value="Unassembled WGS sequence"/>
</dbReference>
<dbReference type="Pfam" id="PF05139">
    <property type="entry name" value="Erythro_esteras"/>
    <property type="match status" value="1"/>
</dbReference>
<evidence type="ECO:0000313" key="2">
    <source>
        <dbReference type="Proteomes" id="UP001230005"/>
    </source>
</evidence>